<reference evidence="2" key="1">
    <citation type="submission" date="2018-05" db="EMBL/GenBank/DDBJ databases">
        <authorList>
            <person name="Lanie J.A."/>
            <person name="Ng W.-L."/>
            <person name="Kazmierczak K.M."/>
            <person name="Andrzejewski T.M."/>
            <person name="Davidsen T.M."/>
            <person name="Wayne K.J."/>
            <person name="Tettelin H."/>
            <person name="Glass J.I."/>
            <person name="Rusch D."/>
            <person name="Podicherti R."/>
            <person name="Tsui H.-C.T."/>
            <person name="Winkler M.E."/>
        </authorList>
    </citation>
    <scope>NUCLEOTIDE SEQUENCE</scope>
</reference>
<dbReference type="Pfam" id="PF14251">
    <property type="entry name" value="PterinBD-DUF4346"/>
    <property type="match status" value="1"/>
</dbReference>
<protein>
    <recommendedName>
        <fullName evidence="1">DUF4346 domain-containing protein</fullName>
    </recommendedName>
</protein>
<organism evidence="2">
    <name type="scientific">marine metagenome</name>
    <dbReference type="NCBI Taxonomy" id="408172"/>
    <lineage>
        <taxon>unclassified sequences</taxon>
        <taxon>metagenomes</taxon>
        <taxon>ecological metagenomes</taxon>
    </lineage>
</organism>
<evidence type="ECO:0000313" key="2">
    <source>
        <dbReference type="EMBL" id="SVB27485.1"/>
    </source>
</evidence>
<name>A0A382CN49_9ZZZZ</name>
<accession>A0A382CN49</accession>
<gene>
    <name evidence="2" type="ORF">METZ01_LOCUS180339</name>
</gene>
<dbReference type="AlphaFoldDB" id="A0A382CN49"/>
<proteinExistence type="predicted"/>
<evidence type="ECO:0000259" key="1">
    <source>
        <dbReference type="Pfam" id="PF14251"/>
    </source>
</evidence>
<dbReference type="EMBL" id="UINC01035297">
    <property type="protein sequence ID" value="SVB27485.1"/>
    <property type="molecule type" value="Genomic_DNA"/>
</dbReference>
<dbReference type="InterPro" id="IPR025595">
    <property type="entry name" value="PterinBD-DUF4346"/>
</dbReference>
<sequence length="111" mass="13021">MNHHEEKAHTIIIPEELKGKTCSPIELDPKGYFLIKIEDEKICIAHCNYQDKKGWYENKIESSFSSEEPDEILQWAKKNDLVSLDEHYQYLVKEMGHAVEAITTHTKYVQE</sequence>
<feature type="domain" description="DUF4346" evidence="1">
    <location>
        <begin position="27"/>
        <end position="111"/>
    </location>
</feature>